<dbReference type="AlphaFoldDB" id="A0A5A9ZGQ8"/>
<evidence type="ECO:0000256" key="1">
    <source>
        <dbReference type="SAM" id="Phobius"/>
    </source>
</evidence>
<dbReference type="Proteomes" id="UP000325291">
    <property type="component" value="Unassembled WGS sequence"/>
</dbReference>
<feature type="transmembrane region" description="Helical" evidence="1">
    <location>
        <begin position="12"/>
        <end position="34"/>
    </location>
</feature>
<reference evidence="2 3" key="1">
    <citation type="submission" date="2019-07" db="EMBL/GenBank/DDBJ databases">
        <title>Aquicoccus porphyridii gen. nov., sp. nov., isolated from a small marine red alga, Porphyridium marinum.</title>
        <authorList>
            <person name="Liu L."/>
        </authorList>
    </citation>
    <scope>NUCLEOTIDE SEQUENCE [LARGE SCALE GENOMIC DNA]</scope>
    <source>
        <strain evidence="2 3">L1 8-17</strain>
    </source>
</reference>
<accession>A0A5A9ZGQ8</accession>
<protein>
    <submittedName>
        <fullName evidence="2">Uncharacterized protein</fullName>
    </submittedName>
</protein>
<dbReference type="EMBL" id="VINQ01000005">
    <property type="protein sequence ID" value="KAA0916374.1"/>
    <property type="molecule type" value="Genomic_DNA"/>
</dbReference>
<evidence type="ECO:0000313" key="3">
    <source>
        <dbReference type="Proteomes" id="UP000325291"/>
    </source>
</evidence>
<feature type="transmembrane region" description="Helical" evidence="1">
    <location>
        <begin position="171"/>
        <end position="189"/>
    </location>
</feature>
<evidence type="ECO:0000313" key="2">
    <source>
        <dbReference type="EMBL" id="KAA0916374.1"/>
    </source>
</evidence>
<feature type="transmembrane region" description="Helical" evidence="1">
    <location>
        <begin position="118"/>
        <end position="151"/>
    </location>
</feature>
<comment type="caution">
    <text evidence="2">The sequence shown here is derived from an EMBL/GenBank/DDBJ whole genome shotgun (WGS) entry which is preliminary data.</text>
</comment>
<keyword evidence="3" id="KW-1185">Reference proteome</keyword>
<proteinExistence type="predicted"/>
<organism evidence="2 3">
    <name type="scientific">Aquicoccus porphyridii</name>
    <dbReference type="NCBI Taxonomy" id="1852029"/>
    <lineage>
        <taxon>Bacteria</taxon>
        <taxon>Pseudomonadati</taxon>
        <taxon>Pseudomonadota</taxon>
        <taxon>Alphaproteobacteria</taxon>
        <taxon>Rhodobacterales</taxon>
        <taxon>Paracoccaceae</taxon>
        <taxon>Aquicoccus</taxon>
    </lineage>
</organism>
<keyword evidence="1" id="KW-0812">Transmembrane</keyword>
<sequence>MRLYFSKDGLNILRAILAIFGIGTLYLYGSIQIIPSELHSFIDAHFIFYQTSTLTFSIATSALIASVLVETLGPAKIKWILFFSSKERASSSFLKKFYRSIRIVCFLTRRRKFALQGFIFVLSFGLIYLGFPYFYFVLVIGGVGLVTAMVIFARTGKHERPEIDSVDHTKLIFASILGAGITAFALGNFHSVAKIKNYVEVVSDFERTSGAVLGTTSSGIFLLENFNWKTSLLSDTYAVVFIPYGSFDYIQASPIKVSTHLAQ</sequence>
<keyword evidence="1" id="KW-0472">Membrane</keyword>
<dbReference type="RefSeq" id="WP_146611036.1">
    <property type="nucleotide sequence ID" value="NZ_VINQ01000005.1"/>
</dbReference>
<name>A0A5A9ZGQ8_9RHOB</name>
<feature type="transmembrane region" description="Helical" evidence="1">
    <location>
        <begin position="46"/>
        <end position="69"/>
    </location>
</feature>
<keyword evidence="1" id="KW-1133">Transmembrane helix</keyword>
<gene>
    <name evidence="2" type="ORF">FLO80_09720</name>
</gene>